<keyword evidence="4" id="KW-1185">Reference proteome</keyword>
<evidence type="ECO:0000256" key="1">
    <source>
        <dbReference type="ARBA" id="ARBA00011047"/>
    </source>
</evidence>
<accession>A0ABQ9ECA1</accession>
<evidence type="ECO:0008006" key="5">
    <source>
        <dbReference type="Google" id="ProtNLM"/>
    </source>
</evidence>
<dbReference type="EMBL" id="JARBDR010000918">
    <property type="protein sequence ID" value="KAJ8302129.1"/>
    <property type="molecule type" value="Genomic_DNA"/>
</dbReference>
<organism evidence="3 4">
    <name type="scientific">Tegillarca granosa</name>
    <name type="common">Malaysian cockle</name>
    <name type="synonym">Anadara granosa</name>
    <dbReference type="NCBI Taxonomy" id="220873"/>
    <lineage>
        <taxon>Eukaryota</taxon>
        <taxon>Metazoa</taxon>
        <taxon>Spiralia</taxon>
        <taxon>Lophotrochozoa</taxon>
        <taxon>Mollusca</taxon>
        <taxon>Bivalvia</taxon>
        <taxon>Autobranchia</taxon>
        <taxon>Pteriomorphia</taxon>
        <taxon>Arcoida</taxon>
        <taxon>Arcoidea</taxon>
        <taxon>Arcidae</taxon>
        <taxon>Tegillarca</taxon>
    </lineage>
</organism>
<feature type="region of interest" description="Disordered" evidence="2">
    <location>
        <begin position="203"/>
        <end position="223"/>
    </location>
</feature>
<sequence>SAIGNTVYDEDDINGEDLNVDWDEDEAQAESPQFPELEAVVRQKINKLGGAIFPKLNWSSPRDASWIALDKTLKCTCPSDIYLLLKSSQFISYDLTKAFVNCEDYEEEKDKINMKYELVLRRWIDLNPALEFRCFVKNNKLFDVFDIYRKDEIPAFRYVEKNDAFQPSPYASYGVPLDIIDLSTGEDPYKLIDFLKLKIQSQNEESSDSEDENNTVHRSHQNT</sequence>
<comment type="caution">
    <text evidence="3">The sequence shown here is derived from an EMBL/GenBank/DDBJ whole genome shotgun (WGS) entry which is preliminary data.</text>
</comment>
<name>A0ABQ9ECA1_TEGGR</name>
<dbReference type="PANTHER" id="PTHR15323:SF6">
    <property type="entry name" value="CELL DIVISION CYCLE PROTEIN 123 HOMOLOG"/>
    <property type="match status" value="1"/>
</dbReference>
<reference evidence="3 4" key="1">
    <citation type="submission" date="2022-12" db="EMBL/GenBank/DDBJ databases">
        <title>Chromosome-level genome of Tegillarca granosa.</title>
        <authorList>
            <person name="Kim J."/>
        </authorList>
    </citation>
    <scope>NUCLEOTIDE SEQUENCE [LARGE SCALE GENOMIC DNA]</scope>
    <source>
        <strain evidence="3">Teg-2019</strain>
        <tissue evidence="3">Adductor muscle</tissue>
    </source>
</reference>
<feature type="non-terminal residue" evidence="3">
    <location>
        <position position="1"/>
    </location>
</feature>
<protein>
    <recommendedName>
        <fullName evidence="5">Cell division cycle protein 123 homolog</fullName>
    </recommendedName>
</protein>
<proteinExistence type="inferred from homology"/>
<dbReference type="Proteomes" id="UP001217089">
    <property type="component" value="Unassembled WGS sequence"/>
</dbReference>
<evidence type="ECO:0000313" key="3">
    <source>
        <dbReference type="EMBL" id="KAJ8302129.1"/>
    </source>
</evidence>
<comment type="similarity">
    <text evidence="1">Belongs to the CDC123 family.</text>
</comment>
<dbReference type="InterPro" id="IPR009772">
    <property type="entry name" value="CDC123"/>
</dbReference>
<evidence type="ECO:0000313" key="4">
    <source>
        <dbReference type="Proteomes" id="UP001217089"/>
    </source>
</evidence>
<evidence type="ECO:0000256" key="2">
    <source>
        <dbReference type="SAM" id="MobiDB-lite"/>
    </source>
</evidence>
<gene>
    <name evidence="3" type="ORF">KUTeg_021116</name>
</gene>
<dbReference type="Pfam" id="PF07065">
    <property type="entry name" value="D123"/>
    <property type="match status" value="1"/>
</dbReference>
<dbReference type="PANTHER" id="PTHR15323">
    <property type="entry name" value="D123 PROTEIN"/>
    <property type="match status" value="1"/>
</dbReference>